<dbReference type="InterPro" id="IPR050663">
    <property type="entry name" value="Ankyrin-SOCS_Box"/>
</dbReference>
<accession>B6ACY6</accession>
<dbReference type="Pfam" id="PF12796">
    <property type="entry name" value="Ank_2"/>
    <property type="match status" value="1"/>
</dbReference>
<dbReference type="PROSITE" id="PS50297">
    <property type="entry name" value="ANK_REP_REGION"/>
    <property type="match status" value="3"/>
</dbReference>
<dbReference type="SMART" id="SM00032">
    <property type="entry name" value="CCP"/>
    <property type="match status" value="1"/>
</dbReference>
<dbReference type="OMA" id="EINIFIY"/>
<dbReference type="VEuPathDB" id="CryptoDB:CMU_017430"/>
<keyword evidence="5" id="KW-0812">Transmembrane</keyword>
<evidence type="ECO:0000256" key="5">
    <source>
        <dbReference type="SAM" id="Phobius"/>
    </source>
</evidence>
<dbReference type="AlphaFoldDB" id="B6ACY6"/>
<dbReference type="OrthoDB" id="339173at2759"/>
<dbReference type="eggNOG" id="KOG4412">
    <property type="taxonomic scope" value="Eukaryota"/>
</dbReference>
<keyword evidence="5" id="KW-1133">Transmembrane helix</keyword>
<keyword evidence="3" id="KW-1015">Disulfide bond</keyword>
<dbReference type="SMART" id="SM00248">
    <property type="entry name" value="ANK"/>
    <property type="match status" value="5"/>
</dbReference>
<evidence type="ECO:0000259" key="6">
    <source>
        <dbReference type="PROSITE" id="PS50923"/>
    </source>
</evidence>
<organism evidence="7 8">
    <name type="scientific">Cryptosporidium muris (strain RN66)</name>
    <dbReference type="NCBI Taxonomy" id="441375"/>
    <lineage>
        <taxon>Eukaryota</taxon>
        <taxon>Sar</taxon>
        <taxon>Alveolata</taxon>
        <taxon>Apicomplexa</taxon>
        <taxon>Conoidasida</taxon>
        <taxon>Coccidia</taxon>
        <taxon>Eucoccidiorida</taxon>
        <taxon>Eimeriorina</taxon>
        <taxon>Cryptosporidiidae</taxon>
        <taxon>Cryptosporidium</taxon>
    </lineage>
</organism>
<dbReference type="RefSeq" id="XP_002140339.1">
    <property type="nucleotide sequence ID" value="XM_002140303.1"/>
</dbReference>
<evidence type="ECO:0000256" key="1">
    <source>
        <dbReference type="ARBA" id="ARBA00022737"/>
    </source>
</evidence>
<gene>
    <name evidence="7" type="ORF">CMU_017430</name>
</gene>
<dbReference type="PROSITE" id="PS50088">
    <property type="entry name" value="ANK_REPEAT"/>
    <property type="match status" value="4"/>
</dbReference>
<dbReference type="CDD" id="cd00033">
    <property type="entry name" value="CCP"/>
    <property type="match status" value="1"/>
</dbReference>
<dbReference type="GO" id="GO:0045944">
    <property type="term" value="P:positive regulation of transcription by RNA polymerase II"/>
    <property type="evidence" value="ECO:0007669"/>
    <property type="project" value="TreeGrafter"/>
</dbReference>
<dbReference type="Pfam" id="PF00084">
    <property type="entry name" value="Sushi"/>
    <property type="match status" value="1"/>
</dbReference>
<reference evidence="7" key="1">
    <citation type="submission" date="2008-06" db="EMBL/GenBank/DDBJ databases">
        <authorList>
            <person name="Lorenzi H."/>
            <person name="Inman J."/>
            <person name="Miller J."/>
            <person name="Schobel S."/>
            <person name="Amedeo P."/>
            <person name="Caler E.V."/>
            <person name="da Silva J."/>
        </authorList>
    </citation>
    <scope>NUCLEOTIDE SEQUENCE [LARGE SCALE GENOMIC DNA]</scope>
    <source>
        <strain evidence="7">RN66</strain>
    </source>
</reference>
<keyword evidence="8" id="KW-1185">Reference proteome</keyword>
<dbReference type="Pfam" id="PF13606">
    <property type="entry name" value="Ank_3"/>
    <property type="match status" value="1"/>
</dbReference>
<dbReference type="InterPro" id="IPR036770">
    <property type="entry name" value="Ankyrin_rpt-contain_sf"/>
</dbReference>
<dbReference type="PANTHER" id="PTHR24193">
    <property type="entry name" value="ANKYRIN REPEAT PROTEIN"/>
    <property type="match status" value="1"/>
</dbReference>
<dbReference type="InterPro" id="IPR002110">
    <property type="entry name" value="Ankyrin_rpt"/>
</dbReference>
<protein>
    <submittedName>
        <fullName evidence="7">SUSHI domain-containing protein</fullName>
    </submittedName>
</protein>
<feature type="repeat" description="ANK" evidence="4">
    <location>
        <begin position="157"/>
        <end position="189"/>
    </location>
</feature>
<evidence type="ECO:0000313" key="8">
    <source>
        <dbReference type="Proteomes" id="UP000001460"/>
    </source>
</evidence>
<evidence type="ECO:0000256" key="4">
    <source>
        <dbReference type="PROSITE-ProRule" id="PRU00023"/>
    </source>
</evidence>
<evidence type="ECO:0000256" key="3">
    <source>
        <dbReference type="ARBA" id="ARBA00023157"/>
    </source>
</evidence>
<keyword evidence="1" id="KW-0677">Repeat</keyword>
<evidence type="ECO:0000313" key="7">
    <source>
        <dbReference type="EMBL" id="EEA05990.1"/>
    </source>
</evidence>
<dbReference type="Proteomes" id="UP000001460">
    <property type="component" value="Unassembled WGS sequence"/>
</dbReference>
<dbReference type="InterPro" id="IPR035976">
    <property type="entry name" value="Sushi/SCR/CCP_sf"/>
</dbReference>
<dbReference type="SUPFAM" id="SSF57535">
    <property type="entry name" value="Complement control module/SCR domain"/>
    <property type="match status" value="1"/>
</dbReference>
<dbReference type="GO" id="GO:0000976">
    <property type="term" value="F:transcription cis-regulatory region binding"/>
    <property type="evidence" value="ECO:0007669"/>
    <property type="project" value="TreeGrafter"/>
</dbReference>
<feature type="domain" description="Sushi" evidence="6">
    <location>
        <begin position="462"/>
        <end position="528"/>
    </location>
</feature>
<dbReference type="PANTHER" id="PTHR24193:SF121">
    <property type="entry name" value="ADA2A-CONTAINING COMPLEX COMPONENT 3, ISOFORM D"/>
    <property type="match status" value="1"/>
</dbReference>
<feature type="repeat" description="ANK" evidence="4">
    <location>
        <begin position="319"/>
        <end position="351"/>
    </location>
</feature>
<evidence type="ECO:0000256" key="2">
    <source>
        <dbReference type="ARBA" id="ARBA00023043"/>
    </source>
</evidence>
<dbReference type="EMBL" id="DS989728">
    <property type="protein sequence ID" value="EEA05990.1"/>
    <property type="molecule type" value="Genomic_DNA"/>
</dbReference>
<keyword evidence="5" id="KW-0472">Membrane</keyword>
<dbReference type="GeneID" id="6995422"/>
<dbReference type="Gene3D" id="1.25.40.20">
    <property type="entry name" value="Ankyrin repeat-containing domain"/>
    <property type="match status" value="1"/>
</dbReference>
<dbReference type="SUPFAM" id="SSF48403">
    <property type="entry name" value="Ankyrin repeat"/>
    <property type="match status" value="1"/>
</dbReference>
<dbReference type="PROSITE" id="PS50923">
    <property type="entry name" value="SUSHI"/>
    <property type="match status" value="1"/>
</dbReference>
<proteinExistence type="predicted"/>
<name>B6ACY6_CRYMR</name>
<feature type="transmembrane region" description="Helical" evidence="5">
    <location>
        <begin position="543"/>
        <end position="567"/>
    </location>
</feature>
<feature type="repeat" description="ANK" evidence="4">
    <location>
        <begin position="242"/>
        <end position="277"/>
    </location>
</feature>
<dbReference type="GO" id="GO:0005634">
    <property type="term" value="C:nucleus"/>
    <property type="evidence" value="ECO:0007669"/>
    <property type="project" value="TreeGrafter"/>
</dbReference>
<keyword evidence="2 4" id="KW-0040">ANK repeat</keyword>
<dbReference type="STRING" id="441375.B6ACY6"/>
<dbReference type="PRINTS" id="PR01415">
    <property type="entry name" value="ANKYRIN"/>
</dbReference>
<dbReference type="Gene3D" id="2.10.70.10">
    <property type="entry name" value="Complement Module, domain 1"/>
    <property type="match status" value="1"/>
</dbReference>
<feature type="repeat" description="ANK" evidence="4">
    <location>
        <begin position="206"/>
        <end position="241"/>
    </location>
</feature>
<dbReference type="InterPro" id="IPR000436">
    <property type="entry name" value="Sushi_SCR_CCP_dom"/>
</dbReference>
<sequence length="585" mass="65452">MTLFTEINIFIYFFALVYYPNYVGSLSDTSLATFDNPNSTMSLNQMVRTKQEYNIELHNIYDGTDLQRIREDLGNIVVNCSDLFESIYKDPDVLLLVGLLASAGESRLYELNPETVKKYRDHMGSNTITMDKLYTNDEGSLINNCRVKNTQIPIYNIGDTLLHAAVLSGRPEVVDLLIRLGMNVNSKVKVNSLVYGYVNSYFGDVSEMTALHYSSLIQDLDSVEICKLLLEAGADPNMEDVFGRTPLHTVGLLQNLHSKKVAKLLLKYGAKTRKRDNYTLTPLHTAASRNNLPVVSVLINYEGIHQIHEMSLEYELDSLGNTPLHIAALFNAGDVIPSLISSSDDIFQNNFEGKSPIEVSTVPIGCRIFDPEKIPAFSLTTLQRYLSPHNSHKYSTIISKGFLDAVEKGFLQSVQRLLFFQTRGDLSSQVQANYDLPSAIELARQNKHKEVQFYLESFGVDIVCPKPPSVSYASFRLSDTVLSDYIRVGDTVTYECYHGYQLVGSPILSCSYSEGKAFFVPSEPICSKIVSEEDSAVYSDSDFWGLFILFGAVSCIVLLLIIVVVIVHKRGKNSSKKIYHSLPQS</sequence>